<protein>
    <recommendedName>
        <fullName evidence="6">Alcohol dehydrogenase-like N-terminal domain-containing protein</fullName>
    </recommendedName>
</protein>
<dbReference type="InterPro" id="IPR002328">
    <property type="entry name" value="ADH_Zn_CS"/>
</dbReference>
<dbReference type="GO" id="GO:0004022">
    <property type="term" value="F:alcohol dehydrogenase (NAD+) activity"/>
    <property type="evidence" value="ECO:0007669"/>
    <property type="project" value="TreeGrafter"/>
</dbReference>
<evidence type="ECO:0000256" key="2">
    <source>
        <dbReference type="ARBA" id="ARBA00022723"/>
    </source>
</evidence>
<dbReference type="SUPFAM" id="SSF50129">
    <property type="entry name" value="GroES-like"/>
    <property type="match status" value="1"/>
</dbReference>
<comment type="cofactor">
    <cofactor evidence="1">
        <name>Zn(2+)</name>
        <dbReference type="ChEBI" id="CHEBI:29105"/>
    </cofactor>
</comment>
<dbReference type="InterPro" id="IPR011032">
    <property type="entry name" value="GroES-like_sf"/>
</dbReference>
<dbReference type="Gene3D" id="3.90.180.10">
    <property type="entry name" value="Medium-chain alcohol dehydrogenases, catalytic domain"/>
    <property type="match status" value="1"/>
</dbReference>
<evidence type="ECO:0000256" key="3">
    <source>
        <dbReference type="ARBA" id="ARBA00022833"/>
    </source>
</evidence>
<dbReference type="VEuPathDB" id="FungiDB:ASPCADRAFT_4914"/>
<organism evidence="7 8">
    <name type="scientific">Aspergillus carbonarius (strain ITEM 5010)</name>
    <dbReference type="NCBI Taxonomy" id="602072"/>
    <lineage>
        <taxon>Eukaryota</taxon>
        <taxon>Fungi</taxon>
        <taxon>Dikarya</taxon>
        <taxon>Ascomycota</taxon>
        <taxon>Pezizomycotina</taxon>
        <taxon>Eurotiomycetes</taxon>
        <taxon>Eurotiomycetidae</taxon>
        <taxon>Eurotiales</taxon>
        <taxon>Aspergillaceae</taxon>
        <taxon>Aspergillus</taxon>
        <taxon>Aspergillus subgen. Circumdati</taxon>
    </lineage>
</organism>
<keyword evidence="4" id="KW-0560">Oxidoreductase</keyword>
<dbReference type="STRING" id="602072.A0A1R3RQV9"/>
<evidence type="ECO:0000256" key="4">
    <source>
        <dbReference type="ARBA" id="ARBA00023002"/>
    </source>
</evidence>
<evidence type="ECO:0000256" key="5">
    <source>
        <dbReference type="ARBA" id="ARBA00023027"/>
    </source>
</evidence>
<keyword evidence="5" id="KW-0520">NAD</keyword>
<dbReference type="OrthoDB" id="1879366at2759"/>
<gene>
    <name evidence="7" type="ORF">ASPCADRAFT_4914</name>
</gene>
<proteinExistence type="predicted"/>
<dbReference type="PANTHER" id="PTHR42940:SF3">
    <property type="entry name" value="ALCOHOL DEHYDROGENASE 1-RELATED"/>
    <property type="match status" value="1"/>
</dbReference>
<dbReference type="InterPro" id="IPR013154">
    <property type="entry name" value="ADH-like_N"/>
</dbReference>
<evidence type="ECO:0000313" key="8">
    <source>
        <dbReference type="Proteomes" id="UP000188318"/>
    </source>
</evidence>
<sequence length="135" mass="14895">MHVNIPFTHKVAVCLDTKHIVIEERATPTPRGSEVLLQIEAADICATDLHLVRRSIPYLQRKVNVYGHEGTGRIVAVGPEVNATQWKIGSRVAHRWIDDVCTECEMCQGDNEQLCDSRKLSGKDVEGCWGGTASG</sequence>
<evidence type="ECO:0000259" key="6">
    <source>
        <dbReference type="Pfam" id="PF08240"/>
    </source>
</evidence>
<dbReference type="OMA" id="CTECEMC"/>
<keyword evidence="3" id="KW-0862">Zinc</keyword>
<dbReference type="PANTHER" id="PTHR42940">
    <property type="entry name" value="ALCOHOL DEHYDROGENASE 1-RELATED"/>
    <property type="match status" value="1"/>
</dbReference>
<evidence type="ECO:0000313" key="7">
    <source>
        <dbReference type="EMBL" id="OOF96871.1"/>
    </source>
</evidence>
<dbReference type="GO" id="GO:0005737">
    <property type="term" value="C:cytoplasm"/>
    <property type="evidence" value="ECO:0007669"/>
    <property type="project" value="TreeGrafter"/>
</dbReference>
<dbReference type="GO" id="GO:0008270">
    <property type="term" value="F:zinc ion binding"/>
    <property type="evidence" value="ECO:0007669"/>
    <property type="project" value="InterPro"/>
</dbReference>
<dbReference type="EMBL" id="KV907498">
    <property type="protein sequence ID" value="OOF96871.1"/>
    <property type="molecule type" value="Genomic_DNA"/>
</dbReference>
<dbReference type="Pfam" id="PF08240">
    <property type="entry name" value="ADH_N"/>
    <property type="match status" value="1"/>
</dbReference>
<dbReference type="Proteomes" id="UP000188318">
    <property type="component" value="Unassembled WGS sequence"/>
</dbReference>
<evidence type="ECO:0000256" key="1">
    <source>
        <dbReference type="ARBA" id="ARBA00001947"/>
    </source>
</evidence>
<accession>A0A1R3RQV9</accession>
<dbReference type="PROSITE" id="PS00059">
    <property type="entry name" value="ADH_ZINC"/>
    <property type="match status" value="1"/>
</dbReference>
<feature type="domain" description="Alcohol dehydrogenase-like N-terminal" evidence="6">
    <location>
        <begin position="33"/>
        <end position="129"/>
    </location>
</feature>
<reference evidence="8" key="1">
    <citation type="journal article" date="2017" name="Genome Biol.">
        <title>Comparative genomics reveals high biological diversity and specific adaptations in the industrially and medically important fungal genus Aspergillus.</title>
        <authorList>
            <person name="de Vries R.P."/>
            <person name="Riley R."/>
            <person name="Wiebenga A."/>
            <person name="Aguilar-Osorio G."/>
            <person name="Amillis S."/>
            <person name="Uchima C.A."/>
            <person name="Anderluh G."/>
            <person name="Asadollahi M."/>
            <person name="Askin M."/>
            <person name="Barry K."/>
            <person name="Battaglia E."/>
            <person name="Bayram O."/>
            <person name="Benocci T."/>
            <person name="Braus-Stromeyer S.A."/>
            <person name="Caldana C."/>
            <person name="Canovas D."/>
            <person name="Cerqueira G.C."/>
            <person name="Chen F."/>
            <person name="Chen W."/>
            <person name="Choi C."/>
            <person name="Clum A."/>
            <person name="Dos Santos R.A."/>
            <person name="Damasio A.R."/>
            <person name="Diallinas G."/>
            <person name="Emri T."/>
            <person name="Fekete E."/>
            <person name="Flipphi M."/>
            <person name="Freyberg S."/>
            <person name="Gallo A."/>
            <person name="Gournas C."/>
            <person name="Habgood R."/>
            <person name="Hainaut M."/>
            <person name="Harispe M.L."/>
            <person name="Henrissat B."/>
            <person name="Hilden K.S."/>
            <person name="Hope R."/>
            <person name="Hossain A."/>
            <person name="Karabika E."/>
            <person name="Karaffa L."/>
            <person name="Karanyi Z."/>
            <person name="Krasevec N."/>
            <person name="Kuo A."/>
            <person name="Kusch H."/>
            <person name="LaButti K."/>
            <person name="Lagendijk E.L."/>
            <person name="Lapidus A."/>
            <person name="Levasseur A."/>
            <person name="Lindquist E."/>
            <person name="Lipzen A."/>
            <person name="Logrieco A.F."/>
            <person name="MacCabe A."/>
            <person name="Maekelae M.R."/>
            <person name="Malavazi I."/>
            <person name="Melin P."/>
            <person name="Meyer V."/>
            <person name="Mielnichuk N."/>
            <person name="Miskei M."/>
            <person name="Molnar A.P."/>
            <person name="Mule G."/>
            <person name="Ngan C.Y."/>
            <person name="Orejas M."/>
            <person name="Orosz E."/>
            <person name="Ouedraogo J.P."/>
            <person name="Overkamp K.M."/>
            <person name="Park H.-S."/>
            <person name="Perrone G."/>
            <person name="Piumi F."/>
            <person name="Punt P.J."/>
            <person name="Ram A.F."/>
            <person name="Ramon A."/>
            <person name="Rauscher S."/>
            <person name="Record E."/>
            <person name="Riano-Pachon D.M."/>
            <person name="Robert V."/>
            <person name="Roehrig J."/>
            <person name="Ruller R."/>
            <person name="Salamov A."/>
            <person name="Salih N.S."/>
            <person name="Samson R.A."/>
            <person name="Sandor E."/>
            <person name="Sanguinetti M."/>
            <person name="Schuetze T."/>
            <person name="Sepcic K."/>
            <person name="Shelest E."/>
            <person name="Sherlock G."/>
            <person name="Sophianopoulou V."/>
            <person name="Squina F.M."/>
            <person name="Sun H."/>
            <person name="Susca A."/>
            <person name="Todd R.B."/>
            <person name="Tsang A."/>
            <person name="Unkles S.E."/>
            <person name="van de Wiele N."/>
            <person name="van Rossen-Uffink D."/>
            <person name="Oliveira J.V."/>
            <person name="Vesth T.C."/>
            <person name="Visser J."/>
            <person name="Yu J.-H."/>
            <person name="Zhou M."/>
            <person name="Andersen M.R."/>
            <person name="Archer D.B."/>
            <person name="Baker S.E."/>
            <person name="Benoit I."/>
            <person name="Brakhage A.A."/>
            <person name="Braus G.H."/>
            <person name="Fischer R."/>
            <person name="Frisvad J.C."/>
            <person name="Goldman G.H."/>
            <person name="Houbraken J."/>
            <person name="Oakley B."/>
            <person name="Pocsi I."/>
            <person name="Scazzocchio C."/>
            <person name="Seiboth B."/>
            <person name="vanKuyk P.A."/>
            <person name="Wortman J."/>
            <person name="Dyer P.S."/>
            <person name="Grigoriev I.V."/>
        </authorList>
    </citation>
    <scope>NUCLEOTIDE SEQUENCE [LARGE SCALE GENOMIC DNA]</scope>
    <source>
        <strain evidence="8">ITEM 5010</strain>
    </source>
</reference>
<keyword evidence="2" id="KW-0479">Metal-binding</keyword>
<name>A0A1R3RQV9_ASPC5</name>
<dbReference type="AlphaFoldDB" id="A0A1R3RQV9"/>
<keyword evidence="8" id="KW-1185">Reference proteome</keyword>